<dbReference type="Pfam" id="PF07686">
    <property type="entry name" value="V-set"/>
    <property type="match status" value="1"/>
</dbReference>
<keyword evidence="2 5" id="KW-0812">Transmembrane</keyword>
<proteinExistence type="predicted"/>
<comment type="subcellular location">
    <subcellularLocation>
        <location evidence="1">Membrane</location>
    </subcellularLocation>
</comment>
<gene>
    <name evidence="8" type="ORF">ACEWY4_017267</name>
</gene>
<dbReference type="SMART" id="SM00409">
    <property type="entry name" value="IG"/>
    <property type="match status" value="1"/>
</dbReference>
<protein>
    <recommendedName>
        <fullName evidence="7">Immunoglobulin domain-containing protein</fullName>
    </recommendedName>
</protein>
<dbReference type="Proteomes" id="UP001591681">
    <property type="component" value="Unassembled WGS sequence"/>
</dbReference>
<evidence type="ECO:0000313" key="8">
    <source>
        <dbReference type="EMBL" id="KAL2086208.1"/>
    </source>
</evidence>
<evidence type="ECO:0000313" key="9">
    <source>
        <dbReference type="Proteomes" id="UP001591681"/>
    </source>
</evidence>
<feature type="transmembrane region" description="Helical" evidence="5">
    <location>
        <begin position="175"/>
        <end position="201"/>
    </location>
</feature>
<accession>A0ABD1JJP4</accession>
<evidence type="ECO:0000256" key="4">
    <source>
        <dbReference type="SAM" id="MobiDB-lite"/>
    </source>
</evidence>
<keyword evidence="5" id="KW-1133">Transmembrane helix</keyword>
<feature type="signal peptide" evidence="6">
    <location>
        <begin position="1"/>
        <end position="16"/>
    </location>
</feature>
<evidence type="ECO:0000256" key="2">
    <source>
        <dbReference type="ARBA" id="ARBA00022692"/>
    </source>
</evidence>
<dbReference type="SUPFAM" id="SSF48726">
    <property type="entry name" value="Immunoglobulin"/>
    <property type="match status" value="1"/>
</dbReference>
<dbReference type="InterPro" id="IPR036179">
    <property type="entry name" value="Ig-like_dom_sf"/>
</dbReference>
<dbReference type="CDD" id="cd05716">
    <property type="entry name" value="IgV_pIgR_like"/>
    <property type="match status" value="1"/>
</dbReference>
<evidence type="ECO:0000256" key="6">
    <source>
        <dbReference type="SAM" id="SignalP"/>
    </source>
</evidence>
<dbReference type="InterPro" id="IPR003599">
    <property type="entry name" value="Ig_sub"/>
</dbReference>
<dbReference type="EMBL" id="JBHFQA010000015">
    <property type="protein sequence ID" value="KAL2086208.1"/>
    <property type="molecule type" value="Genomic_DNA"/>
</dbReference>
<dbReference type="PANTHER" id="PTHR11860">
    <property type="entry name" value="POLYMERIC-IMMUNOGLOBULIN RECEPTOR"/>
    <property type="match status" value="1"/>
</dbReference>
<dbReference type="GO" id="GO:0016020">
    <property type="term" value="C:membrane"/>
    <property type="evidence" value="ECO:0007669"/>
    <property type="project" value="UniProtKB-SubCell"/>
</dbReference>
<dbReference type="InterPro" id="IPR050671">
    <property type="entry name" value="CD300_family_receptors"/>
</dbReference>
<sequence length="362" mass="37532">MTMAILTLYLLSGVYSVESVIRVSGYVGGSAEIRCPYDGGYEGYSKYLCRGSCSALASKDIAVKASKGHSTASSGRFSLHDDTAARVFTVTITGLTAGDSGKYWCGIKTGFGRSDVYNGVKLNVLPAPVVTSGPEAITAAEVTDSPNTTLISAALLTGSEEHEVNMLGQQPDISFNAVVCSIAAAGAAALLVLAVLLGSCLTKRKKNSEMLALTFLDDSVLNRGPSTRTNTCTATGCMSETPVCEGDSLYECLDLQHCEPQAEYERMREAPSCHRPPGLPAVGCPGHGAENGAPSCNRPPELLVVGCPGHGAENGVPCCETPPGAPPPGFPVVGSPGRGAENEYVTMRDASSQAKQDTGDNL</sequence>
<reference evidence="8 9" key="1">
    <citation type="submission" date="2024-09" db="EMBL/GenBank/DDBJ databases">
        <title>A chromosome-level genome assembly of Gray's grenadier anchovy, Coilia grayii.</title>
        <authorList>
            <person name="Fu Z."/>
        </authorList>
    </citation>
    <scope>NUCLEOTIDE SEQUENCE [LARGE SCALE GENOMIC DNA]</scope>
    <source>
        <strain evidence="8">G4</strain>
        <tissue evidence="8">Muscle</tissue>
    </source>
</reference>
<feature type="region of interest" description="Disordered" evidence="4">
    <location>
        <begin position="329"/>
        <end position="362"/>
    </location>
</feature>
<evidence type="ECO:0000256" key="5">
    <source>
        <dbReference type="SAM" id="Phobius"/>
    </source>
</evidence>
<keyword evidence="3 5" id="KW-0472">Membrane</keyword>
<dbReference type="PANTHER" id="PTHR11860:SF118">
    <property type="entry name" value="CMRF35-LIKE MOLECULE 3-RELATED"/>
    <property type="match status" value="1"/>
</dbReference>
<feature type="domain" description="Immunoglobulin" evidence="7">
    <location>
        <begin position="20"/>
        <end position="125"/>
    </location>
</feature>
<feature type="chain" id="PRO_5044791903" description="Immunoglobulin domain-containing protein" evidence="6">
    <location>
        <begin position="17"/>
        <end position="362"/>
    </location>
</feature>
<evidence type="ECO:0000259" key="7">
    <source>
        <dbReference type="SMART" id="SM00409"/>
    </source>
</evidence>
<dbReference type="Gene3D" id="2.60.40.10">
    <property type="entry name" value="Immunoglobulins"/>
    <property type="match status" value="1"/>
</dbReference>
<keyword evidence="9" id="KW-1185">Reference proteome</keyword>
<dbReference type="AlphaFoldDB" id="A0ABD1JJP4"/>
<comment type="caution">
    <text evidence="8">The sequence shown here is derived from an EMBL/GenBank/DDBJ whole genome shotgun (WGS) entry which is preliminary data.</text>
</comment>
<evidence type="ECO:0000256" key="3">
    <source>
        <dbReference type="ARBA" id="ARBA00023136"/>
    </source>
</evidence>
<evidence type="ECO:0000256" key="1">
    <source>
        <dbReference type="ARBA" id="ARBA00004370"/>
    </source>
</evidence>
<feature type="compositionally biased region" description="Polar residues" evidence="4">
    <location>
        <begin position="349"/>
        <end position="362"/>
    </location>
</feature>
<organism evidence="8 9">
    <name type="scientific">Coilia grayii</name>
    <name type="common">Gray's grenadier anchovy</name>
    <dbReference type="NCBI Taxonomy" id="363190"/>
    <lineage>
        <taxon>Eukaryota</taxon>
        <taxon>Metazoa</taxon>
        <taxon>Chordata</taxon>
        <taxon>Craniata</taxon>
        <taxon>Vertebrata</taxon>
        <taxon>Euteleostomi</taxon>
        <taxon>Actinopterygii</taxon>
        <taxon>Neopterygii</taxon>
        <taxon>Teleostei</taxon>
        <taxon>Clupei</taxon>
        <taxon>Clupeiformes</taxon>
        <taxon>Clupeoidei</taxon>
        <taxon>Engraulidae</taxon>
        <taxon>Coilinae</taxon>
        <taxon>Coilia</taxon>
    </lineage>
</organism>
<keyword evidence="6" id="KW-0732">Signal</keyword>
<dbReference type="InterPro" id="IPR013783">
    <property type="entry name" value="Ig-like_fold"/>
</dbReference>
<name>A0ABD1JJP4_9TELE</name>
<dbReference type="InterPro" id="IPR013106">
    <property type="entry name" value="Ig_V-set"/>
</dbReference>